<organism evidence="1 2">
    <name type="scientific">Sulfurimicrobium lacus</name>
    <dbReference type="NCBI Taxonomy" id="2715678"/>
    <lineage>
        <taxon>Bacteria</taxon>
        <taxon>Pseudomonadati</taxon>
        <taxon>Pseudomonadota</taxon>
        <taxon>Betaproteobacteria</taxon>
        <taxon>Nitrosomonadales</taxon>
        <taxon>Sulfuricellaceae</taxon>
        <taxon>Sulfurimicrobium</taxon>
    </lineage>
</organism>
<accession>A0A6F8VB53</accession>
<dbReference type="Gene3D" id="1.10.150.240">
    <property type="entry name" value="Putative phosphatase, domain 2"/>
    <property type="match status" value="1"/>
</dbReference>
<protein>
    <submittedName>
        <fullName evidence="1">Haloacid dehalogenase</fullName>
    </submittedName>
</protein>
<name>A0A6F8VB53_9PROT</name>
<proteinExistence type="predicted"/>
<dbReference type="EMBL" id="AP022853">
    <property type="protein sequence ID" value="BCB26381.1"/>
    <property type="molecule type" value="Genomic_DNA"/>
</dbReference>
<sequence length="218" mass="23809">MPKQFDLLVFDWDGTLMDSAAAIVASIQAASRDIGVDEPSDAAARHIIGLGLNEAIAALFPDLAQADYLRLAERYRVHFMAQDAEIPLFAGADETIRELHEAGFLLAVATGKGRRGLDRVLDHTGLRPYFHATRCADESFSKPHPQMLLELMERLGATPDKTLMIGDTSHDLQMAQNAGVPSLGAGYGAHPREGLLEFSPLACADSFTELRTWLREHA</sequence>
<dbReference type="InterPro" id="IPR023214">
    <property type="entry name" value="HAD_sf"/>
</dbReference>
<dbReference type="GO" id="GO:0005829">
    <property type="term" value="C:cytosol"/>
    <property type="evidence" value="ECO:0007669"/>
    <property type="project" value="TreeGrafter"/>
</dbReference>
<dbReference type="RefSeq" id="WP_173061981.1">
    <property type="nucleotide sequence ID" value="NZ_AP022853.1"/>
</dbReference>
<dbReference type="PANTHER" id="PTHR43434">
    <property type="entry name" value="PHOSPHOGLYCOLATE PHOSPHATASE"/>
    <property type="match status" value="1"/>
</dbReference>
<dbReference type="AlphaFoldDB" id="A0A6F8VB53"/>
<dbReference type="NCBIfam" id="TIGR01549">
    <property type="entry name" value="HAD-SF-IA-v1"/>
    <property type="match status" value="1"/>
</dbReference>
<dbReference type="PANTHER" id="PTHR43434:SF24">
    <property type="entry name" value="HYDROLASE-RELATED"/>
    <property type="match status" value="1"/>
</dbReference>
<dbReference type="InterPro" id="IPR006439">
    <property type="entry name" value="HAD-SF_hydro_IA"/>
</dbReference>
<dbReference type="GO" id="GO:0006281">
    <property type="term" value="P:DNA repair"/>
    <property type="evidence" value="ECO:0007669"/>
    <property type="project" value="TreeGrafter"/>
</dbReference>
<dbReference type="SFLD" id="SFLDS00003">
    <property type="entry name" value="Haloacid_Dehalogenase"/>
    <property type="match status" value="1"/>
</dbReference>
<keyword evidence="2" id="KW-1185">Reference proteome</keyword>
<dbReference type="SFLD" id="SFLDG01129">
    <property type="entry name" value="C1.5:_HAD__Beta-PGM__Phosphata"/>
    <property type="match status" value="1"/>
</dbReference>
<evidence type="ECO:0000313" key="2">
    <source>
        <dbReference type="Proteomes" id="UP000502260"/>
    </source>
</evidence>
<dbReference type="InterPro" id="IPR041492">
    <property type="entry name" value="HAD_2"/>
</dbReference>
<dbReference type="SUPFAM" id="SSF56784">
    <property type="entry name" value="HAD-like"/>
    <property type="match status" value="1"/>
</dbReference>
<reference evidence="2" key="1">
    <citation type="submission" date="2020-03" db="EMBL/GenBank/DDBJ databases">
        <title>Complete genome sequence of sulfur-oxidizing bacterium skT11.</title>
        <authorList>
            <person name="Kanda M."/>
            <person name="Kojima H."/>
            <person name="Fukui M."/>
        </authorList>
    </citation>
    <scope>NUCLEOTIDE SEQUENCE [LARGE SCALE GENOMIC DNA]</scope>
    <source>
        <strain evidence="2">skT11</strain>
    </source>
</reference>
<dbReference type="InterPro" id="IPR050155">
    <property type="entry name" value="HAD-like_hydrolase_sf"/>
</dbReference>
<dbReference type="Proteomes" id="UP000502260">
    <property type="component" value="Chromosome"/>
</dbReference>
<dbReference type="InterPro" id="IPR023198">
    <property type="entry name" value="PGP-like_dom2"/>
</dbReference>
<dbReference type="InterPro" id="IPR036412">
    <property type="entry name" value="HAD-like_sf"/>
</dbReference>
<dbReference type="SFLD" id="SFLDG01135">
    <property type="entry name" value="C1.5.6:_HAD__Beta-PGM__Phospha"/>
    <property type="match status" value="1"/>
</dbReference>
<evidence type="ECO:0000313" key="1">
    <source>
        <dbReference type="EMBL" id="BCB26381.1"/>
    </source>
</evidence>
<gene>
    <name evidence="1" type="ORF">SKTS_12670</name>
</gene>
<dbReference type="Pfam" id="PF13419">
    <property type="entry name" value="HAD_2"/>
    <property type="match status" value="1"/>
</dbReference>
<dbReference type="KEGG" id="slac:SKTS_12670"/>
<dbReference type="GO" id="GO:0008967">
    <property type="term" value="F:phosphoglycolate phosphatase activity"/>
    <property type="evidence" value="ECO:0007669"/>
    <property type="project" value="TreeGrafter"/>
</dbReference>
<dbReference type="Gene3D" id="3.40.50.1000">
    <property type="entry name" value="HAD superfamily/HAD-like"/>
    <property type="match status" value="1"/>
</dbReference>
<dbReference type="NCBIfam" id="TIGR01509">
    <property type="entry name" value="HAD-SF-IA-v3"/>
    <property type="match status" value="1"/>
</dbReference>